<evidence type="ECO:0000256" key="1">
    <source>
        <dbReference type="SAM" id="MobiDB-lite"/>
    </source>
</evidence>
<dbReference type="AlphaFoldDB" id="A0A9P9FNL3"/>
<gene>
    <name evidence="3" type="ORF">EDB81DRAFT_262380</name>
</gene>
<dbReference type="EMBL" id="JAGMUV010000003">
    <property type="protein sequence ID" value="KAH7165706.1"/>
    <property type="molecule type" value="Genomic_DNA"/>
</dbReference>
<organism evidence="3 4">
    <name type="scientific">Dactylonectria macrodidyma</name>
    <dbReference type="NCBI Taxonomy" id="307937"/>
    <lineage>
        <taxon>Eukaryota</taxon>
        <taxon>Fungi</taxon>
        <taxon>Dikarya</taxon>
        <taxon>Ascomycota</taxon>
        <taxon>Pezizomycotina</taxon>
        <taxon>Sordariomycetes</taxon>
        <taxon>Hypocreomycetidae</taxon>
        <taxon>Hypocreales</taxon>
        <taxon>Nectriaceae</taxon>
        <taxon>Dactylonectria</taxon>
    </lineage>
</organism>
<proteinExistence type="predicted"/>
<evidence type="ECO:0000313" key="4">
    <source>
        <dbReference type="Proteomes" id="UP000738349"/>
    </source>
</evidence>
<evidence type="ECO:0000256" key="2">
    <source>
        <dbReference type="SAM" id="Phobius"/>
    </source>
</evidence>
<evidence type="ECO:0000313" key="3">
    <source>
        <dbReference type="EMBL" id="KAH7165706.1"/>
    </source>
</evidence>
<dbReference type="OrthoDB" id="3945378at2759"/>
<accession>A0A9P9FNL3</accession>
<keyword evidence="2" id="KW-0812">Transmembrane</keyword>
<protein>
    <submittedName>
        <fullName evidence="3">Uncharacterized protein</fullName>
    </submittedName>
</protein>
<name>A0A9P9FNL3_9HYPO</name>
<feature type="region of interest" description="Disordered" evidence="1">
    <location>
        <begin position="281"/>
        <end position="303"/>
    </location>
</feature>
<reference evidence="3" key="1">
    <citation type="journal article" date="2021" name="Nat. Commun.">
        <title>Genetic determinants of endophytism in the Arabidopsis root mycobiome.</title>
        <authorList>
            <person name="Mesny F."/>
            <person name="Miyauchi S."/>
            <person name="Thiergart T."/>
            <person name="Pickel B."/>
            <person name="Atanasova L."/>
            <person name="Karlsson M."/>
            <person name="Huettel B."/>
            <person name="Barry K.W."/>
            <person name="Haridas S."/>
            <person name="Chen C."/>
            <person name="Bauer D."/>
            <person name="Andreopoulos W."/>
            <person name="Pangilinan J."/>
            <person name="LaButti K."/>
            <person name="Riley R."/>
            <person name="Lipzen A."/>
            <person name="Clum A."/>
            <person name="Drula E."/>
            <person name="Henrissat B."/>
            <person name="Kohler A."/>
            <person name="Grigoriev I.V."/>
            <person name="Martin F.M."/>
            <person name="Hacquard S."/>
        </authorList>
    </citation>
    <scope>NUCLEOTIDE SEQUENCE</scope>
    <source>
        <strain evidence="3">MPI-CAGE-AT-0147</strain>
    </source>
</reference>
<keyword evidence="2" id="KW-0472">Membrane</keyword>
<feature type="transmembrane region" description="Helical" evidence="2">
    <location>
        <begin position="107"/>
        <end position="126"/>
    </location>
</feature>
<comment type="caution">
    <text evidence="3">The sequence shown here is derived from an EMBL/GenBank/DDBJ whole genome shotgun (WGS) entry which is preliminary data.</text>
</comment>
<dbReference type="Proteomes" id="UP000738349">
    <property type="component" value="Unassembled WGS sequence"/>
</dbReference>
<feature type="transmembrane region" description="Helical" evidence="2">
    <location>
        <begin position="159"/>
        <end position="184"/>
    </location>
</feature>
<sequence>MALNQTLAEIATCPVPGNGDLYGLGNRLGIYFQMLTVQLSSLISAIIPVEDRVGQSTVVFILATTTVLLRLISSREIEPVEVVPILGLIYAQIGVCRVPFSGSKITLLIYAGELIGILALFTWFWWKGMDILPRSCKNDYAFFFAKVSIWGWFRRMNKALSIISVVGAGLSYFLNLSKFLYLVIQHAMDPETLEGLSSSTHPIELTVNIGIIVFVEVSLKWNGITGVHSLRDPGQFMPFFIALAQLVYTIYQLLAAGMASDNDLEDWYNVSDSKLECEHKRRNSESGDVENNIALDNVPGTTK</sequence>
<keyword evidence="4" id="KW-1185">Reference proteome</keyword>
<keyword evidence="2" id="KW-1133">Transmembrane helix</keyword>
<feature type="transmembrane region" description="Helical" evidence="2">
    <location>
        <begin position="236"/>
        <end position="254"/>
    </location>
</feature>